<dbReference type="EMBL" id="AVOT02004813">
    <property type="protein sequence ID" value="MBW0477440.1"/>
    <property type="molecule type" value="Genomic_DNA"/>
</dbReference>
<name>A0A9Q3C693_9BASI</name>
<dbReference type="OrthoDB" id="20900at2759"/>
<sequence length="167" mass="18207">MYLSMDALAAQSASLVCSIVSQFELLPRKNEVSDEMDSSVLNRWSLQLSSLLGSINASLNLLGAQLALMNSNQDPNVLLADGPDGFLPVKSLFLLRDPPLEFHSPLAAINLVLCISEYGSKWPKFARENCDSKTIFSIGKALIAISGQQLDNCNVRQNHHTSSSDLE</sequence>
<organism evidence="1 2">
    <name type="scientific">Austropuccinia psidii MF-1</name>
    <dbReference type="NCBI Taxonomy" id="1389203"/>
    <lineage>
        <taxon>Eukaryota</taxon>
        <taxon>Fungi</taxon>
        <taxon>Dikarya</taxon>
        <taxon>Basidiomycota</taxon>
        <taxon>Pucciniomycotina</taxon>
        <taxon>Pucciniomycetes</taxon>
        <taxon>Pucciniales</taxon>
        <taxon>Sphaerophragmiaceae</taxon>
        <taxon>Austropuccinia</taxon>
    </lineage>
</organism>
<evidence type="ECO:0000313" key="1">
    <source>
        <dbReference type="EMBL" id="MBW0477440.1"/>
    </source>
</evidence>
<proteinExistence type="predicted"/>
<evidence type="ECO:0000313" key="2">
    <source>
        <dbReference type="Proteomes" id="UP000765509"/>
    </source>
</evidence>
<accession>A0A9Q3C693</accession>
<comment type="caution">
    <text evidence="1">The sequence shown here is derived from an EMBL/GenBank/DDBJ whole genome shotgun (WGS) entry which is preliminary data.</text>
</comment>
<dbReference type="AlphaFoldDB" id="A0A9Q3C693"/>
<reference evidence="1" key="1">
    <citation type="submission" date="2021-03" db="EMBL/GenBank/DDBJ databases">
        <title>Draft genome sequence of rust myrtle Austropuccinia psidii MF-1, a brazilian biotype.</title>
        <authorList>
            <person name="Quecine M.C."/>
            <person name="Pachon D.M.R."/>
            <person name="Bonatelli M.L."/>
            <person name="Correr F.H."/>
            <person name="Franceschini L.M."/>
            <person name="Leite T.F."/>
            <person name="Margarido G.R.A."/>
            <person name="Almeida C.A."/>
            <person name="Ferrarezi J.A."/>
            <person name="Labate C.A."/>
        </authorList>
    </citation>
    <scope>NUCLEOTIDE SEQUENCE</scope>
    <source>
        <strain evidence="1">MF-1</strain>
    </source>
</reference>
<dbReference type="Proteomes" id="UP000765509">
    <property type="component" value="Unassembled WGS sequence"/>
</dbReference>
<protein>
    <submittedName>
        <fullName evidence="1">Uncharacterized protein</fullName>
    </submittedName>
</protein>
<gene>
    <name evidence="1" type="ORF">O181_017155</name>
</gene>
<keyword evidence="2" id="KW-1185">Reference proteome</keyword>